<dbReference type="SMART" id="SM00448">
    <property type="entry name" value="REC"/>
    <property type="match status" value="1"/>
</dbReference>
<dbReference type="InterPro" id="IPR000792">
    <property type="entry name" value="Tscrpt_reg_LuxR_C"/>
</dbReference>
<reference evidence="5 6" key="1">
    <citation type="submission" date="2018-10" db="EMBL/GenBank/DDBJ databases">
        <title>Sinomicrobium pectinilyticum sp. nov., a pectinase-producing bacterium isolated from alkaline and saline soil, and emended description of the genus Sinomicrobium.</title>
        <authorList>
            <person name="Cheng B."/>
            <person name="Li C."/>
            <person name="Lai Q."/>
            <person name="Du M."/>
            <person name="Shao Z."/>
            <person name="Xu P."/>
            <person name="Yang C."/>
        </authorList>
    </citation>
    <scope>NUCLEOTIDE SEQUENCE [LARGE SCALE GENOMIC DNA]</scope>
    <source>
        <strain evidence="5 6">5DNS001</strain>
    </source>
</reference>
<dbReference type="Pfam" id="PF00072">
    <property type="entry name" value="Response_reg"/>
    <property type="match status" value="1"/>
</dbReference>
<name>A0A3N0DQP0_SINP1</name>
<organism evidence="5 6">
    <name type="scientific">Sinomicrobium pectinilyticum</name>
    <dbReference type="NCBI Taxonomy" id="1084421"/>
    <lineage>
        <taxon>Bacteria</taxon>
        <taxon>Pseudomonadati</taxon>
        <taxon>Bacteroidota</taxon>
        <taxon>Flavobacteriia</taxon>
        <taxon>Flavobacteriales</taxon>
        <taxon>Flavobacteriaceae</taxon>
        <taxon>Sinomicrobium</taxon>
    </lineage>
</organism>
<proteinExistence type="predicted"/>
<dbReference type="Pfam" id="PF00196">
    <property type="entry name" value="GerE"/>
    <property type="match status" value="1"/>
</dbReference>
<protein>
    <submittedName>
        <fullName evidence="5">DNA-binding response regulator</fullName>
    </submittedName>
</protein>
<keyword evidence="2 5" id="KW-0238">DNA-binding</keyword>
<evidence type="ECO:0000256" key="1">
    <source>
        <dbReference type="ARBA" id="ARBA00022553"/>
    </source>
</evidence>
<dbReference type="PANTHER" id="PTHR45566:SF2">
    <property type="entry name" value="NARL SUBFAMILY"/>
    <property type="match status" value="1"/>
</dbReference>
<dbReference type="OrthoDB" id="9795108at2"/>
<feature type="modified residue" description="4-aspartylphosphate" evidence="3">
    <location>
        <position position="54"/>
    </location>
</feature>
<dbReference type="RefSeq" id="WP_123217846.1">
    <property type="nucleotide sequence ID" value="NZ_RJTM01000151.1"/>
</dbReference>
<dbReference type="PANTHER" id="PTHR45566">
    <property type="entry name" value="HTH-TYPE TRANSCRIPTIONAL REGULATOR YHJB-RELATED"/>
    <property type="match status" value="1"/>
</dbReference>
<evidence type="ECO:0000256" key="3">
    <source>
        <dbReference type="PROSITE-ProRule" id="PRU00169"/>
    </source>
</evidence>
<comment type="caution">
    <text evidence="5">The sequence shown here is derived from an EMBL/GenBank/DDBJ whole genome shotgun (WGS) entry which is preliminary data.</text>
</comment>
<evidence type="ECO:0000259" key="4">
    <source>
        <dbReference type="PROSITE" id="PS50110"/>
    </source>
</evidence>
<dbReference type="GO" id="GO:0003677">
    <property type="term" value="F:DNA binding"/>
    <property type="evidence" value="ECO:0007669"/>
    <property type="project" value="UniProtKB-KW"/>
</dbReference>
<dbReference type="SMART" id="SM00421">
    <property type="entry name" value="HTH_LUXR"/>
    <property type="match status" value="1"/>
</dbReference>
<evidence type="ECO:0000256" key="2">
    <source>
        <dbReference type="ARBA" id="ARBA00023125"/>
    </source>
</evidence>
<gene>
    <name evidence="5" type="ORF">ED312_20260</name>
</gene>
<dbReference type="InterPro" id="IPR051015">
    <property type="entry name" value="EvgA-like"/>
</dbReference>
<dbReference type="EMBL" id="RJTM01000151">
    <property type="protein sequence ID" value="RNL77954.1"/>
    <property type="molecule type" value="Genomic_DNA"/>
</dbReference>
<evidence type="ECO:0000313" key="5">
    <source>
        <dbReference type="EMBL" id="RNL77954.1"/>
    </source>
</evidence>
<dbReference type="SUPFAM" id="SSF46894">
    <property type="entry name" value="C-terminal effector domain of the bipartite response regulators"/>
    <property type="match status" value="1"/>
</dbReference>
<feature type="domain" description="Response regulatory" evidence="4">
    <location>
        <begin position="3"/>
        <end position="119"/>
    </location>
</feature>
<keyword evidence="1 3" id="KW-0597">Phosphoprotein</keyword>
<evidence type="ECO:0000313" key="6">
    <source>
        <dbReference type="Proteomes" id="UP000267469"/>
    </source>
</evidence>
<dbReference type="AlphaFoldDB" id="A0A3N0DQP0"/>
<dbReference type="SUPFAM" id="SSF52172">
    <property type="entry name" value="CheY-like"/>
    <property type="match status" value="1"/>
</dbReference>
<dbReference type="InterPro" id="IPR011006">
    <property type="entry name" value="CheY-like_superfamily"/>
</dbReference>
<dbReference type="InterPro" id="IPR058245">
    <property type="entry name" value="NreC/VraR/RcsB-like_REC"/>
</dbReference>
<dbReference type="InterPro" id="IPR016032">
    <property type="entry name" value="Sig_transdc_resp-reg_C-effctor"/>
</dbReference>
<accession>A0A3N0DQP0</accession>
<keyword evidence="6" id="KW-1185">Reference proteome</keyword>
<dbReference type="Proteomes" id="UP000267469">
    <property type="component" value="Unassembled WGS sequence"/>
</dbReference>
<dbReference type="GO" id="GO:0006355">
    <property type="term" value="P:regulation of DNA-templated transcription"/>
    <property type="evidence" value="ECO:0007669"/>
    <property type="project" value="InterPro"/>
</dbReference>
<dbReference type="CDD" id="cd17535">
    <property type="entry name" value="REC_NarL-like"/>
    <property type="match status" value="1"/>
</dbReference>
<dbReference type="GO" id="GO:0000160">
    <property type="term" value="P:phosphorelay signal transduction system"/>
    <property type="evidence" value="ECO:0007669"/>
    <property type="project" value="InterPro"/>
</dbReference>
<sequence length="206" mass="24113">MIKILLADDHPLVRRGLRDVLREDPDNIVVAEARDGEDALDKILHYKPDMVFIDINMPHKDGIEVIRNVRKKYPGISFIVLTIHDNQHYYKEAIETGVKGYLLKDYALTEIKDCMNTVRQGKNYLSRYMDCDENTGCTDVLKKITRREKEILRELMDGSSNRKLAEKFFCSEKNIERIKTKLRKKLDLPPTYNALLSWAMQNRKLL</sequence>
<dbReference type="PROSITE" id="PS50110">
    <property type="entry name" value="RESPONSE_REGULATORY"/>
    <property type="match status" value="1"/>
</dbReference>
<dbReference type="InterPro" id="IPR001789">
    <property type="entry name" value="Sig_transdc_resp-reg_receiver"/>
</dbReference>
<dbReference type="Gene3D" id="3.40.50.2300">
    <property type="match status" value="1"/>
</dbReference>